<comment type="caution">
    <text evidence="2">The sequence shown here is derived from an EMBL/GenBank/DDBJ whole genome shotgun (WGS) entry which is preliminary data.</text>
</comment>
<evidence type="ECO:0000256" key="1">
    <source>
        <dbReference type="SAM" id="MobiDB-lite"/>
    </source>
</evidence>
<dbReference type="Proteomes" id="UP001152519">
    <property type="component" value="Unassembled WGS sequence"/>
</dbReference>
<evidence type="ECO:0000313" key="3">
    <source>
        <dbReference type="Proteomes" id="UP001152519"/>
    </source>
</evidence>
<feature type="compositionally biased region" description="Polar residues" evidence="1">
    <location>
        <begin position="44"/>
        <end position="55"/>
    </location>
</feature>
<evidence type="ECO:0000313" key="2">
    <source>
        <dbReference type="EMBL" id="CAG6399247.1"/>
    </source>
</evidence>
<dbReference type="EMBL" id="CAJSLV010000125">
    <property type="protein sequence ID" value="CAG6399247.1"/>
    <property type="molecule type" value="Genomic_DNA"/>
</dbReference>
<gene>
    <name evidence="2" type="ORF">SCOCK_90004</name>
</gene>
<dbReference type="RefSeq" id="WP_251501787.1">
    <property type="nucleotide sequence ID" value="NZ_CAJSLV010000125.1"/>
</dbReference>
<sequence length="55" mass="5717">MSADQPKTPKAPTHDGGTVDPDNVYTDSTPETAAEPSTAPGTVKPTNVYTDGTRQ</sequence>
<feature type="region of interest" description="Disordered" evidence="1">
    <location>
        <begin position="1"/>
        <end position="55"/>
    </location>
</feature>
<accession>A0A9W4E4G4</accession>
<name>A0A9W4E4G4_9ACTN</name>
<reference evidence="2" key="1">
    <citation type="submission" date="2021-05" db="EMBL/GenBank/DDBJ databases">
        <authorList>
            <person name="Arsene-Ploetze F."/>
        </authorList>
    </citation>
    <scope>NUCLEOTIDE SEQUENCE</scope>
    <source>
        <strain evidence="2">DSM 42138</strain>
    </source>
</reference>
<protein>
    <submittedName>
        <fullName evidence="2">Uncharacterized protein</fullName>
    </submittedName>
</protein>
<dbReference type="AlphaFoldDB" id="A0A9W4E4G4"/>
<keyword evidence="3" id="KW-1185">Reference proteome</keyword>
<proteinExistence type="predicted"/>
<organism evidence="2 3">
    <name type="scientific">Actinacidiphila cocklensis</name>
    <dbReference type="NCBI Taxonomy" id="887465"/>
    <lineage>
        <taxon>Bacteria</taxon>
        <taxon>Bacillati</taxon>
        <taxon>Actinomycetota</taxon>
        <taxon>Actinomycetes</taxon>
        <taxon>Kitasatosporales</taxon>
        <taxon>Streptomycetaceae</taxon>
        <taxon>Actinacidiphila</taxon>
    </lineage>
</organism>